<dbReference type="Proteomes" id="UP000053555">
    <property type="component" value="Unassembled WGS sequence"/>
</dbReference>
<dbReference type="PROSITE" id="PS50090">
    <property type="entry name" value="MYB_LIKE"/>
    <property type="match status" value="2"/>
</dbReference>
<dbReference type="SUPFAM" id="SSF46689">
    <property type="entry name" value="Homeodomain-like"/>
    <property type="match status" value="1"/>
</dbReference>
<evidence type="ECO:0000313" key="6">
    <source>
        <dbReference type="EMBL" id="RZB91310.1"/>
    </source>
</evidence>
<dbReference type="Proteomes" id="UP000289340">
    <property type="component" value="Chromosome 9"/>
</dbReference>
<evidence type="ECO:0000313" key="5">
    <source>
        <dbReference type="EMBL" id="KHN18311.1"/>
    </source>
</evidence>
<dbReference type="GO" id="GO:0000978">
    <property type="term" value="F:RNA polymerase II cis-regulatory region sequence-specific DNA binding"/>
    <property type="evidence" value="ECO:0007669"/>
    <property type="project" value="TreeGrafter"/>
</dbReference>
<dbReference type="GO" id="GO:0000981">
    <property type="term" value="F:DNA-binding transcription factor activity, RNA polymerase II-specific"/>
    <property type="evidence" value="ECO:0007669"/>
    <property type="project" value="TreeGrafter"/>
</dbReference>
<dbReference type="Gramene" id="XM_028325527.1">
    <property type="protein sequence ID" value="XP_028181328.1"/>
    <property type="gene ID" value="LOC114368189"/>
</dbReference>
<protein>
    <submittedName>
        <fullName evidence="5">Transcription factor MYB44</fullName>
    </submittedName>
    <submittedName>
        <fullName evidence="6">Transcription factor MYB77</fullName>
    </submittedName>
</protein>
<dbReference type="InterPro" id="IPR009057">
    <property type="entry name" value="Homeodomain-like_sf"/>
</dbReference>
<feature type="domain" description="Myb-like" evidence="3">
    <location>
        <begin position="26"/>
        <end position="77"/>
    </location>
</feature>
<evidence type="ECO:0000259" key="4">
    <source>
        <dbReference type="PROSITE" id="PS51294"/>
    </source>
</evidence>
<organism evidence="5">
    <name type="scientific">Glycine soja</name>
    <name type="common">Wild soybean</name>
    <dbReference type="NCBI Taxonomy" id="3848"/>
    <lineage>
        <taxon>Eukaryota</taxon>
        <taxon>Viridiplantae</taxon>
        <taxon>Streptophyta</taxon>
        <taxon>Embryophyta</taxon>
        <taxon>Tracheophyta</taxon>
        <taxon>Spermatophyta</taxon>
        <taxon>Magnoliopsida</taxon>
        <taxon>eudicotyledons</taxon>
        <taxon>Gunneridae</taxon>
        <taxon>Pentapetalae</taxon>
        <taxon>rosids</taxon>
        <taxon>fabids</taxon>
        <taxon>Fabales</taxon>
        <taxon>Fabaceae</taxon>
        <taxon>Papilionoideae</taxon>
        <taxon>50 kb inversion clade</taxon>
        <taxon>NPAAA clade</taxon>
        <taxon>indigoferoid/millettioid clade</taxon>
        <taxon>Phaseoleae</taxon>
        <taxon>Glycine</taxon>
        <taxon>Glycine subgen. Soja</taxon>
    </lineage>
</organism>
<evidence type="ECO:0000256" key="2">
    <source>
        <dbReference type="ARBA" id="ARBA00023242"/>
    </source>
</evidence>
<proteinExistence type="predicted"/>
<dbReference type="AlphaFoldDB" id="A0A0B2Q9Q4"/>
<dbReference type="SMR" id="A0A0B2Q9Q4"/>
<dbReference type="PANTHER" id="PTHR45614:SF53">
    <property type="entry name" value="TRANSCRIPTIONAL ACTIVATOR MYB-LIKE"/>
    <property type="match status" value="1"/>
</dbReference>
<evidence type="ECO:0000256" key="1">
    <source>
        <dbReference type="ARBA" id="ARBA00004123"/>
    </source>
</evidence>
<dbReference type="CDD" id="cd00167">
    <property type="entry name" value="SANT"/>
    <property type="match status" value="2"/>
</dbReference>
<evidence type="ECO:0000259" key="3">
    <source>
        <dbReference type="PROSITE" id="PS50090"/>
    </source>
</evidence>
<reference evidence="6 7" key="2">
    <citation type="submission" date="2018-09" db="EMBL/GenBank/DDBJ databases">
        <title>A high-quality reference genome of wild soybean provides a powerful tool to mine soybean genomes.</title>
        <authorList>
            <person name="Xie M."/>
            <person name="Chung C.Y.L."/>
            <person name="Li M.-W."/>
            <person name="Wong F.-L."/>
            <person name="Chan T.-F."/>
            <person name="Lam H.-M."/>
        </authorList>
    </citation>
    <scope>NUCLEOTIDE SEQUENCE [LARGE SCALE GENOMIC DNA]</scope>
    <source>
        <strain evidence="7">cv. W05</strain>
        <tissue evidence="6">Hypocotyl of etiolated seedlings</tissue>
    </source>
</reference>
<dbReference type="Gene3D" id="1.10.10.60">
    <property type="entry name" value="Homeodomain-like"/>
    <property type="match status" value="2"/>
</dbReference>
<dbReference type="EMBL" id="KN659729">
    <property type="protein sequence ID" value="KHN18311.1"/>
    <property type="molecule type" value="Genomic_DNA"/>
</dbReference>
<dbReference type="SMART" id="SM00717">
    <property type="entry name" value="SANT"/>
    <property type="match status" value="2"/>
</dbReference>
<feature type="domain" description="HTH myb-type" evidence="4">
    <location>
        <begin position="83"/>
        <end position="132"/>
    </location>
</feature>
<accession>A0A0B2Q9Q4</accession>
<dbReference type="EMBL" id="QZWG01000009">
    <property type="protein sequence ID" value="RZB91310.1"/>
    <property type="molecule type" value="Genomic_DNA"/>
</dbReference>
<comment type="subcellular location">
    <subcellularLocation>
        <location evidence="1">Nucleus</location>
    </subcellularLocation>
</comment>
<evidence type="ECO:0000313" key="7">
    <source>
        <dbReference type="Proteomes" id="UP000289340"/>
    </source>
</evidence>
<dbReference type="InterPro" id="IPR001005">
    <property type="entry name" value="SANT/Myb"/>
</dbReference>
<dbReference type="PANTHER" id="PTHR45614">
    <property type="entry name" value="MYB PROTEIN-RELATED"/>
    <property type="match status" value="1"/>
</dbReference>
<dbReference type="InterPro" id="IPR017930">
    <property type="entry name" value="Myb_dom"/>
</dbReference>
<gene>
    <name evidence="6" type="ORF">D0Y65_023640</name>
    <name evidence="5" type="ORF">glysoja_042631</name>
</gene>
<feature type="domain" description="Myb-like" evidence="3">
    <location>
        <begin position="78"/>
        <end position="128"/>
    </location>
</feature>
<feature type="domain" description="HTH myb-type" evidence="4">
    <location>
        <begin position="26"/>
        <end position="81"/>
    </location>
</feature>
<reference evidence="5" key="1">
    <citation type="submission" date="2014-07" db="EMBL/GenBank/DDBJ databases">
        <title>Identification of a novel salt tolerance gene in wild soybean by whole-genome sequencing.</title>
        <authorList>
            <person name="Lam H.-M."/>
            <person name="Qi X."/>
            <person name="Li M.-W."/>
            <person name="Liu X."/>
            <person name="Xie M."/>
            <person name="Ni M."/>
            <person name="Xu X."/>
        </authorList>
    </citation>
    <scope>NUCLEOTIDE SEQUENCE [LARGE SCALE GENOMIC DNA]</scope>
    <source>
        <tissue evidence="5">Root</tissue>
    </source>
</reference>
<keyword evidence="2" id="KW-0539">Nucleus</keyword>
<dbReference type="GO" id="GO:0005634">
    <property type="term" value="C:nucleus"/>
    <property type="evidence" value="ECO:0007669"/>
    <property type="project" value="UniProtKB-SubCell"/>
</dbReference>
<name>A0A0B2Q9Q4_GLYSO</name>
<dbReference type="PROSITE" id="PS51294">
    <property type="entry name" value="HTH_MYB"/>
    <property type="match status" value="2"/>
</dbReference>
<dbReference type="InterPro" id="IPR050560">
    <property type="entry name" value="MYB_TF"/>
</dbReference>
<sequence length="142" mass="16601">MEVTNKSSSFTFSSFDCCSSESNPNKPSRIKGPWSTEEVQILIRLVERYDPQNWSLISRYIKGRSNKLCLLRWCNQLSPPMEHRPFSAQENDTIIVAYAKYDNRWATIARLLPGRTNNAIKNHWNSILKRRAKGIQRTDKWP</sequence>
<keyword evidence="7" id="KW-1185">Reference proteome</keyword>
<dbReference type="Pfam" id="PF13921">
    <property type="entry name" value="Myb_DNA-bind_6"/>
    <property type="match status" value="1"/>
</dbReference>